<dbReference type="Pfam" id="PF02545">
    <property type="entry name" value="Maf"/>
    <property type="match status" value="1"/>
</dbReference>
<evidence type="ECO:0000256" key="4">
    <source>
        <dbReference type="ARBA" id="ARBA00022801"/>
    </source>
</evidence>
<comment type="subcellular location">
    <subcellularLocation>
        <location evidence="2 6">Cytoplasm</location>
    </subcellularLocation>
</comment>
<comment type="catalytic activity">
    <reaction evidence="6">
        <text>UTP + H2O = UMP + diphosphate + H(+)</text>
        <dbReference type="Rhea" id="RHEA:29395"/>
        <dbReference type="ChEBI" id="CHEBI:15377"/>
        <dbReference type="ChEBI" id="CHEBI:15378"/>
        <dbReference type="ChEBI" id="CHEBI:33019"/>
        <dbReference type="ChEBI" id="CHEBI:46398"/>
        <dbReference type="ChEBI" id="CHEBI:57865"/>
        <dbReference type="EC" id="3.6.1.9"/>
    </reaction>
</comment>
<feature type="site" description="Important for substrate specificity" evidence="6">
    <location>
        <position position="15"/>
    </location>
</feature>
<dbReference type="PANTHER" id="PTHR43213">
    <property type="entry name" value="BIFUNCTIONAL DTTP/UTP PYROPHOSPHATASE/METHYLTRANSFERASE PROTEIN-RELATED"/>
    <property type="match status" value="1"/>
</dbReference>
<dbReference type="SUPFAM" id="SSF52972">
    <property type="entry name" value="ITPase-like"/>
    <property type="match status" value="1"/>
</dbReference>
<evidence type="ECO:0000256" key="1">
    <source>
        <dbReference type="ARBA" id="ARBA00001968"/>
    </source>
</evidence>
<dbReference type="KEGG" id="blr:BRLA_c012410"/>
<dbReference type="eggNOG" id="COG0424">
    <property type="taxonomic scope" value="Bacteria"/>
</dbReference>
<dbReference type="PIRSF" id="PIRSF006305">
    <property type="entry name" value="Maf"/>
    <property type="match status" value="1"/>
</dbReference>
<dbReference type="InterPro" id="IPR003697">
    <property type="entry name" value="Maf-like"/>
</dbReference>
<gene>
    <name evidence="7" type="primary">maf</name>
    <name evidence="7" type="ORF">BRLA_c012410</name>
</gene>
<dbReference type="FunFam" id="3.90.950.10:FF:000005">
    <property type="entry name" value="7-methyl-GTP pyrophosphatase"/>
    <property type="match status" value="1"/>
</dbReference>
<dbReference type="EMBL" id="CP007806">
    <property type="protein sequence ID" value="AIG25581.1"/>
    <property type="molecule type" value="Genomic_DNA"/>
</dbReference>
<dbReference type="RefSeq" id="WP_003338396.1">
    <property type="nucleotide sequence ID" value="NZ_CP007806.1"/>
</dbReference>
<comment type="caution">
    <text evidence="6">Lacks conserved residue(s) required for the propagation of feature annotation.</text>
</comment>
<sequence>MNPEQPIVLASSSPRRQELLACLGLPFRVQVSNVDETISEEIAPEEIVKILSHRKADAVAKNLSFGLVIGSDTIVVLDGQVLGKPHDEEDAFRMLTSLQGREHEVFSGLAIIDVSTGKTALDYSSTRVKMRTMTDQEIRGYIASKEPMDKAGSYAIQGLGSTIVERIEGDYFTVVGLPLNRLAQMFTQFGISLLNK</sequence>
<name>A0A075R2D9_BRELA</name>
<evidence type="ECO:0000313" key="7">
    <source>
        <dbReference type="EMBL" id="AIG25581.1"/>
    </source>
</evidence>
<dbReference type="PANTHER" id="PTHR43213:SF5">
    <property type="entry name" value="BIFUNCTIONAL DTTP_UTP PYROPHOSPHATASE_METHYLTRANSFERASE PROTEIN-RELATED"/>
    <property type="match status" value="1"/>
</dbReference>
<organism evidence="7 8">
    <name type="scientific">Brevibacillus laterosporus LMG 15441</name>
    <dbReference type="NCBI Taxonomy" id="1042163"/>
    <lineage>
        <taxon>Bacteria</taxon>
        <taxon>Bacillati</taxon>
        <taxon>Bacillota</taxon>
        <taxon>Bacilli</taxon>
        <taxon>Bacillales</taxon>
        <taxon>Paenibacillaceae</taxon>
        <taxon>Brevibacillus</taxon>
    </lineage>
</organism>
<dbReference type="HAMAP" id="MF_00528">
    <property type="entry name" value="Maf"/>
    <property type="match status" value="1"/>
</dbReference>
<protein>
    <recommendedName>
        <fullName evidence="6">dTTP/UTP pyrophosphatase</fullName>
        <shortName evidence="6">dTTPase/UTPase</shortName>
        <ecNumber evidence="6">3.6.1.9</ecNumber>
    </recommendedName>
    <alternativeName>
        <fullName evidence="6">Nucleoside triphosphate pyrophosphatase</fullName>
    </alternativeName>
    <alternativeName>
        <fullName evidence="6">Nucleotide pyrophosphatase</fullName>
        <shortName evidence="6">Nucleotide PPase</shortName>
    </alternativeName>
</protein>
<feature type="site" description="Important for substrate specificity" evidence="6">
    <location>
        <position position="73"/>
    </location>
</feature>
<dbReference type="EC" id="3.6.1.9" evidence="6"/>
<comment type="function">
    <text evidence="6">Nucleoside triphosphate pyrophosphatase that hydrolyzes dTTP and UTP. May have a dual role in cell division arrest and in preventing the incorporation of modified nucleotides into cellular nucleic acids.</text>
</comment>
<evidence type="ECO:0000256" key="2">
    <source>
        <dbReference type="ARBA" id="ARBA00004496"/>
    </source>
</evidence>
<evidence type="ECO:0000256" key="6">
    <source>
        <dbReference type="HAMAP-Rule" id="MF_00528"/>
    </source>
</evidence>
<evidence type="ECO:0000256" key="5">
    <source>
        <dbReference type="ARBA" id="ARBA00023080"/>
    </source>
</evidence>
<accession>A0A075R2D9</accession>
<evidence type="ECO:0000313" key="8">
    <source>
        <dbReference type="Proteomes" id="UP000005850"/>
    </source>
</evidence>
<dbReference type="HOGENOM" id="CLU_040416_0_0_9"/>
<comment type="catalytic activity">
    <reaction evidence="6">
        <text>dTTP + H2O = dTMP + diphosphate + H(+)</text>
        <dbReference type="Rhea" id="RHEA:28534"/>
        <dbReference type="ChEBI" id="CHEBI:15377"/>
        <dbReference type="ChEBI" id="CHEBI:15378"/>
        <dbReference type="ChEBI" id="CHEBI:33019"/>
        <dbReference type="ChEBI" id="CHEBI:37568"/>
        <dbReference type="ChEBI" id="CHEBI:63528"/>
        <dbReference type="EC" id="3.6.1.9"/>
    </reaction>
</comment>
<dbReference type="NCBIfam" id="TIGR00172">
    <property type="entry name" value="maf"/>
    <property type="match status" value="1"/>
</dbReference>
<dbReference type="STRING" id="1042163.BRLA_c012410"/>
<comment type="cofactor">
    <cofactor evidence="1 6">
        <name>a divalent metal cation</name>
        <dbReference type="ChEBI" id="CHEBI:60240"/>
    </cofactor>
</comment>
<dbReference type="Gene3D" id="3.90.950.10">
    <property type="match status" value="1"/>
</dbReference>
<evidence type="ECO:0000256" key="3">
    <source>
        <dbReference type="ARBA" id="ARBA00022490"/>
    </source>
</evidence>
<dbReference type="GO" id="GO:0036218">
    <property type="term" value="F:dTTP diphosphatase activity"/>
    <property type="evidence" value="ECO:0007669"/>
    <property type="project" value="RHEA"/>
</dbReference>
<comment type="similarity">
    <text evidence="6">Belongs to the Maf family. YhdE subfamily.</text>
</comment>
<dbReference type="CDD" id="cd00555">
    <property type="entry name" value="Maf"/>
    <property type="match status" value="1"/>
</dbReference>
<dbReference type="InterPro" id="IPR029001">
    <property type="entry name" value="ITPase-like_fam"/>
</dbReference>
<keyword evidence="8" id="KW-1185">Reference proteome</keyword>
<proteinExistence type="inferred from homology"/>
<dbReference type="Proteomes" id="UP000005850">
    <property type="component" value="Chromosome"/>
</dbReference>
<feature type="active site" description="Proton acceptor" evidence="6">
    <location>
        <position position="72"/>
    </location>
</feature>
<dbReference type="GO" id="GO:0005737">
    <property type="term" value="C:cytoplasm"/>
    <property type="evidence" value="ECO:0007669"/>
    <property type="project" value="UniProtKB-SubCell"/>
</dbReference>
<keyword evidence="5 6" id="KW-0546">Nucleotide metabolism</keyword>
<keyword evidence="4 6" id="KW-0378">Hydrolase</keyword>
<feature type="site" description="Important for substrate specificity" evidence="6">
    <location>
        <position position="157"/>
    </location>
</feature>
<keyword evidence="3 6" id="KW-0963">Cytoplasm</keyword>
<dbReference type="GO" id="GO:0036221">
    <property type="term" value="F:UTP diphosphatase activity"/>
    <property type="evidence" value="ECO:0007669"/>
    <property type="project" value="RHEA"/>
</dbReference>
<reference evidence="7 8" key="1">
    <citation type="journal article" date="2011" name="J. Bacteriol.">
        <title>Genome sequence of Brevibacillus laterosporus LMG 15441, a pathogen of invertebrates.</title>
        <authorList>
            <person name="Djukic M."/>
            <person name="Poehlein A."/>
            <person name="Thurmer A."/>
            <person name="Daniel R."/>
        </authorList>
    </citation>
    <scope>NUCLEOTIDE SEQUENCE [LARGE SCALE GENOMIC DNA]</scope>
    <source>
        <strain evidence="7 8">LMG 15441</strain>
    </source>
</reference>
<dbReference type="GO" id="GO:0009117">
    <property type="term" value="P:nucleotide metabolic process"/>
    <property type="evidence" value="ECO:0007669"/>
    <property type="project" value="UniProtKB-KW"/>
</dbReference>
<dbReference type="AlphaFoldDB" id="A0A075R2D9"/>